<dbReference type="RefSeq" id="WP_025422210.1">
    <property type="nucleotide sequence ID" value="NZ_CP006569.1"/>
</dbReference>
<feature type="compositionally biased region" description="Basic and acidic residues" evidence="10">
    <location>
        <begin position="670"/>
        <end position="680"/>
    </location>
</feature>
<keyword evidence="8" id="KW-1278">Translocase</keyword>
<feature type="compositionally biased region" description="Polar residues" evidence="10">
    <location>
        <begin position="683"/>
        <end position="705"/>
    </location>
</feature>
<evidence type="ECO:0000256" key="3">
    <source>
        <dbReference type="ARBA" id="ARBA00022723"/>
    </source>
</evidence>
<proteinExistence type="inferred from homology"/>
<dbReference type="NCBIfam" id="TIGR01945">
    <property type="entry name" value="rnfC"/>
    <property type="match status" value="1"/>
</dbReference>
<dbReference type="InterPro" id="IPR037225">
    <property type="entry name" value="Nuo51_FMN-bd_sf"/>
</dbReference>
<feature type="compositionally biased region" description="Low complexity" evidence="10">
    <location>
        <begin position="718"/>
        <end position="732"/>
    </location>
</feature>
<comment type="cofactor">
    <cofactor evidence="8">
        <name>[4Fe-4S] cluster</name>
        <dbReference type="ChEBI" id="CHEBI:49883"/>
    </cofactor>
    <text evidence="8">Binds 2 [4Fe-4S] clusters per subunit.</text>
</comment>
<dbReference type="SUPFAM" id="SSF46548">
    <property type="entry name" value="alpha-helical ferredoxin"/>
    <property type="match status" value="1"/>
</dbReference>
<dbReference type="PANTHER" id="PTHR43034">
    <property type="entry name" value="ION-TRANSLOCATING OXIDOREDUCTASE COMPLEX SUBUNIT C"/>
    <property type="match status" value="1"/>
</dbReference>
<keyword evidence="6 8" id="KW-0408">Iron</keyword>
<feature type="binding site" evidence="8">
    <location>
        <position position="422"/>
    </location>
    <ligand>
        <name>[4Fe-4S] cluster</name>
        <dbReference type="ChEBI" id="CHEBI:49883"/>
        <label>2</label>
    </ligand>
</feature>
<dbReference type="InterPro" id="IPR011538">
    <property type="entry name" value="Nuo51_FMN-bd"/>
</dbReference>
<evidence type="ECO:0000256" key="7">
    <source>
        <dbReference type="ARBA" id="ARBA00023014"/>
    </source>
</evidence>
<evidence type="ECO:0000256" key="9">
    <source>
        <dbReference type="SAM" id="Coils"/>
    </source>
</evidence>
<comment type="function">
    <text evidence="8">Part of a membrane-bound complex that couples electron transfer with translocation of ions across the membrane.</text>
</comment>
<keyword evidence="3 8" id="KW-0479">Metal-binding</keyword>
<feature type="region of interest" description="Disordered" evidence="10">
    <location>
        <begin position="523"/>
        <end position="740"/>
    </location>
</feature>
<evidence type="ECO:0000256" key="4">
    <source>
        <dbReference type="ARBA" id="ARBA00022737"/>
    </source>
</evidence>
<dbReference type="Pfam" id="PF12838">
    <property type="entry name" value="Fer4_7"/>
    <property type="match status" value="1"/>
</dbReference>
<dbReference type="InterPro" id="IPR017896">
    <property type="entry name" value="4Fe4S_Fe-S-bd"/>
</dbReference>
<dbReference type="PROSITE" id="PS00198">
    <property type="entry name" value="4FE4S_FER_1"/>
    <property type="match status" value="1"/>
</dbReference>
<dbReference type="PATRIC" id="fig|1239307.3.peg.2235"/>
<sequence>MFNLLSALRKQRLWDFPGGIHPPEMKSQSSGVALKSLPLPDKLIIPLKQHLGPEGELRVTVGDHVLRGQPLTAGSGRTLPVHAPTSGTIAAITAHRTAHPSGLAELSVILLPDGDDRWVTRQPLTDFRQCPPAQLLERIHQSGIAGLGGAGFPTAAKLSGGMSGVETLIINGAECEPYITADDRLMQEHAGDIVTGMAVLRHLLQPQRLLLGVEDNKPDAITALKAALRGSPVGELRVIPTKYPSGGAKQLTKILTGKEVPVGQHSAAIGVAMLNVGTVYAIKRAIIDGEALTERVVTLTGEALARPGNVWARLGTPVSHLLTHAGFSPAAQPIVIMGGPLMGFTLPALDVPVVKISNCLLAPSERELAPTEPEQSCIRCSRCADACPASLLPQQLYWFSRGQEHDKARQHHLFDCIECGACAYVCPSNIPLVQYYRQQKAEIRALDDDARRAAQAKARYEAKLARREREKQQRLVRHQQAAVKLDAATAALNGTQPVNAVTADGSPQDAVAAAIARVKARRQAVPNGQSLPTPSAAPADPAAEREVSSADPRKEAVAAAIARVKARRQAVPDGQSHPTPSAPPADPAAAREVSSADPRKEAVAAAIARVKARRQAAPDGQSHPTPSAAPADPAAAREGSSADPRKEAVAAAIARVKARRLEAQSGAARRPQDNAPRRPAGEISSSDNVTHIDTATTPANGSTRSPTRDNREATQTVSPAAGAAPTHHAASPEVMNADPRKEAVAAAIARVKARRQAAQETAALARRETTRPSTDDDCAKSDTVMKPMIAAAPPAGESHTAGAASHPPLAAGAAIPARQKAEHNVAAATTVSSEED</sequence>
<dbReference type="GO" id="GO:0046872">
    <property type="term" value="F:metal ion binding"/>
    <property type="evidence" value="ECO:0007669"/>
    <property type="project" value="UniProtKB-KW"/>
</dbReference>
<feature type="coiled-coil region" evidence="9">
    <location>
        <begin position="436"/>
        <end position="473"/>
    </location>
</feature>
<feature type="domain" description="4Fe-4S ferredoxin-type" evidence="11">
    <location>
        <begin position="367"/>
        <end position="397"/>
    </location>
</feature>
<dbReference type="GO" id="GO:0051539">
    <property type="term" value="F:4 iron, 4 sulfur cluster binding"/>
    <property type="evidence" value="ECO:0007669"/>
    <property type="project" value="UniProtKB-KW"/>
</dbReference>
<keyword evidence="1 8" id="KW-0813">Transport</keyword>
<dbReference type="NCBIfam" id="NF003454">
    <property type="entry name" value="PRK05035.1"/>
    <property type="match status" value="1"/>
</dbReference>
<keyword evidence="5 8" id="KW-0249">Electron transport</keyword>
<evidence type="ECO:0000256" key="2">
    <source>
        <dbReference type="ARBA" id="ARBA00022485"/>
    </source>
</evidence>
<dbReference type="Gene3D" id="3.40.50.11540">
    <property type="entry name" value="NADH-ubiquinone oxidoreductase 51kDa subunit"/>
    <property type="match status" value="1"/>
</dbReference>
<feature type="compositionally biased region" description="Basic and acidic residues" evidence="10">
    <location>
        <begin position="542"/>
        <end position="556"/>
    </location>
</feature>
<protein>
    <recommendedName>
        <fullName evidence="8">Ion-translocating oxidoreductase complex subunit C</fullName>
        <ecNumber evidence="8">7.-.-.-</ecNumber>
    </recommendedName>
    <alternativeName>
        <fullName evidence="8">Rnf electron transport complex subunit C</fullName>
    </alternativeName>
</protein>
<feature type="compositionally biased region" description="Polar residues" evidence="10">
    <location>
        <begin position="827"/>
        <end position="836"/>
    </location>
</feature>
<feature type="binding site" evidence="8">
    <location>
        <position position="419"/>
    </location>
    <ligand>
        <name>[4Fe-4S] cluster</name>
        <dbReference type="ChEBI" id="CHEBI:49883"/>
        <label>2</label>
    </ligand>
</feature>
<dbReference type="Pfam" id="PF10531">
    <property type="entry name" value="SLBB"/>
    <property type="match status" value="1"/>
</dbReference>
<keyword evidence="8" id="KW-0997">Cell inner membrane</keyword>
<dbReference type="PROSITE" id="PS51379">
    <property type="entry name" value="4FE4S_FER_2"/>
    <property type="match status" value="2"/>
</dbReference>
<feature type="binding site" evidence="8">
    <location>
        <position position="416"/>
    </location>
    <ligand>
        <name>[4Fe-4S] cluster</name>
        <dbReference type="ChEBI" id="CHEBI:49883"/>
        <label>2</label>
    </ligand>
</feature>
<dbReference type="InterPro" id="IPR026902">
    <property type="entry name" value="RnfC_N"/>
</dbReference>
<accession>W0HTB8</accession>
<keyword evidence="4 8" id="KW-0677">Repeat</keyword>
<dbReference type="PANTHER" id="PTHR43034:SF2">
    <property type="entry name" value="ION-TRANSLOCATING OXIDOREDUCTASE COMPLEX SUBUNIT C"/>
    <property type="match status" value="1"/>
</dbReference>
<dbReference type="Pfam" id="PF01512">
    <property type="entry name" value="Complex1_51K"/>
    <property type="match status" value="1"/>
</dbReference>
<dbReference type="Gene3D" id="3.30.70.20">
    <property type="match status" value="1"/>
</dbReference>
<dbReference type="GO" id="GO:0022900">
    <property type="term" value="P:electron transport chain"/>
    <property type="evidence" value="ECO:0007669"/>
    <property type="project" value="UniProtKB-UniRule"/>
</dbReference>
<feature type="binding site" evidence="8">
    <location>
        <position position="377"/>
    </location>
    <ligand>
        <name>[4Fe-4S] cluster</name>
        <dbReference type="ChEBI" id="CHEBI:49883"/>
        <label>1</label>
    </ligand>
</feature>
<keyword evidence="13" id="KW-1185">Reference proteome</keyword>
<comment type="subcellular location">
    <subcellularLocation>
        <location evidence="8">Cell inner membrane</location>
        <topology evidence="8">Peripheral membrane protein</topology>
    </subcellularLocation>
</comment>
<evidence type="ECO:0000313" key="12">
    <source>
        <dbReference type="EMBL" id="AHF77076.1"/>
    </source>
</evidence>
<keyword evidence="8" id="KW-1003">Cell membrane</keyword>
<dbReference type="AlphaFoldDB" id="W0HTB8"/>
<evidence type="ECO:0000256" key="6">
    <source>
        <dbReference type="ARBA" id="ARBA00023004"/>
    </source>
</evidence>
<evidence type="ECO:0000313" key="13">
    <source>
        <dbReference type="Proteomes" id="UP000019028"/>
    </source>
</evidence>
<feature type="domain" description="4Fe-4S ferredoxin-type" evidence="11">
    <location>
        <begin position="407"/>
        <end position="436"/>
    </location>
</feature>
<comment type="similarity">
    <text evidence="8">Belongs to the 4Fe4S bacterial-type ferredoxin family. RnfC subfamily.</text>
</comment>
<evidence type="ECO:0000256" key="8">
    <source>
        <dbReference type="HAMAP-Rule" id="MF_00461"/>
    </source>
</evidence>
<organism evidence="12 13">
    <name type="scientific">Sodalis praecaptivus</name>
    <dbReference type="NCBI Taxonomy" id="1239307"/>
    <lineage>
        <taxon>Bacteria</taxon>
        <taxon>Pseudomonadati</taxon>
        <taxon>Pseudomonadota</taxon>
        <taxon>Gammaproteobacteria</taxon>
        <taxon>Enterobacterales</taxon>
        <taxon>Bruguierivoracaceae</taxon>
        <taxon>Sodalis</taxon>
    </lineage>
</organism>
<feature type="region of interest" description="Disordered" evidence="10">
    <location>
        <begin position="759"/>
        <end position="836"/>
    </location>
</feature>
<dbReference type="InterPro" id="IPR019554">
    <property type="entry name" value="Soluble_ligand-bd"/>
</dbReference>
<keyword evidence="2 8" id="KW-0004">4Fe-4S</keyword>
<dbReference type="InterPro" id="IPR017900">
    <property type="entry name" value="4Fe4S_Fe_S_CS"/>
</dbReference>
<comment type="subunit">
    <text evidence="8">The complex is composed of six subunits: RnfA, RnfB, RnfC, RnfD, RnfE and RnfG.</text>
</comment>
<evidence type="ECO:0000259" key="11">
    <source>
        <dbReference type="PROSITE" id="PS51379"/>
    </source>
</evidence>
<evidence type="ECO:0000256" key="1">
    <source>
        <dbReference type="ARBA" id="ARBA00022448"/>
    </source>
</evidence>
<gene>
    <name evidence="12" type="primary">rsxC</name>
    <name evidence="8" type="synonym">rnfC</name>
    <name evidence="12" type="ORF">Sant_2026</name>
</gene>
<dbReference type="Proteomes" id="UP000019028">
    <property type="component" value="Chromosome"/>
</dbReference>
<feature type="compositionally biased region" description="Low complexity" evidence="10">
    <location>
        <begin position="624"/>
        <end position="636"/>
    </location>
</feature>
<feature type="compositionally biased region" description="Basic and acidic residues" evidence="10">
    <location>
        <begin position="765"/>
        <end position="780"/>
    </location>
</feature>
<dbReference type="HOGENOM" id="CLU_010808_2_1_6"/>
<dbReference type="SUPFAM" id="SSF142019">
    <property type="entry name" value="Nqo1 FMN-binding domain-like"/>
    <property type="match status" value="1"/>
</dbReference>
<feature type="binding site" evidence="8">
    <location>
        <position position="380"/>
    </location>
    <ligand>
        <name>[4Fe-4S] cluster</name>
        <dbReference type="ChEBI" id="CHEBI:49883"/>
        <label>1</label>
    </ligand>
</feature>
<dbReference type="KEGG" id="sod:Sant_2026"/>
<dbReference type="OrthoDB" id="9767754at2"/>
<feature type="binding site" evidence="8">
    <location>
        <position position="383"/>
    </location>
    <ligand>
        <name>[4Fe-4S] cluster</name>
        <dbReference type="ChEBI" id="CHEBI:49883"/>
        <label>1</label>
    </ligand>
</feature>
<dbReference type="GO" id="GO:0005886">
    <property type="term" value="C:plasma membrane"/>
    <property type="evidence" value="ECO:0007669"/>
    <property type="project" value="UniProtKB-SubCell"/>
</dbReference>
<feature type="compositionally biased region" description="Low complexity" evidence="10">
    <location>
        <begin position="532"/>
        <end position="541"/>
    </location>
</feature>
<keyword evidence="8" id="KW-0472">Membrane</keyword>
<keyword evidence="9" id="KW-0175">Coiled coil</keyword>
<dbReference type="EMBL" id="CP006569">
    <property type="protein sequence ID" value="AHF77076.1"/>
    <property type="molecule type" value="Genomic_DNA"/>
</dbReference>
<feature type="binding site" evidence="8">
    <location>
        <position position="426"/>
    </location>
    <ligand>
        <name>[4Fe-4S] cluster</name>
        <dbReference type="ChEBI" id="CHEBI:49883"/>
        <label>1</label>
    </ligand>
</feature>
<dbReference type="InterPro" id="IPR010208">
    <property type="entry name" value="Ion_transpt_RnfC/RsxC"/>
</dbReference>
<reference evidence="12 13" key="1">
    <citation type="journal article" date="2014" name="Genome Biol. Evol.">
        <title>Genome degeneration and adaptation in a nascent stage of symbiosis.</title>
        <authorList>
            <person name="Oakeson K.F."/>
            <person name="Gil R."/>
            <person name="Clayton A.L."/>
            <person name="Dunn D.M."/>
            <person name="von Niederhausern A.C."/>
            <person name="Hamil C."/>
            <person name="Aoyagi A."/>
            <person name="Duval B."/>
            <person name="Baca A."/>
            <person name="Silva F.J."/>
            <person name="Vallier A."/>
            <person name="Jackson D.G."/>
            <person name="Latorre A."/>
            <person name="Weiss R.B."/>
            <person name="Heddi A."/>
            <person name="Moya A."/>
            <person name="Dale C."/>
        </authorList>
    </citation>
    <scope>NUCLEOTIDE SEQUENCE [LARGE SCALE GENOMIC DNA]</scope>
    <source>
        <strain evidence="12 13">HS1</strain>
    </source>
</reference>
<dbReference type="EC" id="7.-.-.-" evidence="8"/>
<name>W0HTB8_9GAMM</name>
<feature type="compositionally biased region" description="Low complexity" evidence="10">
    <location>
        <begin position="801"/>
        <end position="814"/>
    </location>
</feature>
<evidence type="ECO:0000256" key="5">
    <source>
        <dbReference type="ARBA" id="ARBA00022982"/>
    </source>
</evidence>
<evidence type="ECO:0000256" key="10">
    <source>
        <dbReference type="SAM" id="MobiDB-lite"/>
    </source>
</evidence>
<keyword evidence="7 8" id="KW-0411">Iron-sulfur</keyword>
<dbReference type="HAMAP" id="MF_00461">
    <property type="entry name" value="RsxC_RnfC"/>
    <property type="match status" value="1"/>
</dbReference>
<feature type="binding site" evidence="8">
    <location>
        <position position="387"/>
    </location>
    <ligand>
        <name>[4Fe-4S] cluster</name>
        <dbReference type="ChEBI" id="CHEBI:49883"/>
        <label>2</label>
    </ligand>
</feature>
<dbReference type="Pfam" id="PF13375">
    <property type="entry name" value="RnfC_N"/>
    <property type="match status" value="1"/>
</dbReference>
<dbReference type="GO" id="GO:0009055">
    <property type="term" value="F:electron transfer activity"/>
    <property type="evidence" value="ECO:0007669"/>
    <property type="project" value="InterPro"/>
</dbReference>